<evidence type="ECO:0000313" key="1">
    <source>
        <dbReference type="EMBL" id="RKN40774.1"/>
    </source>
</evidence>
<reference evidence="1 2" key="1">
    <citation type="journal article" date="2014" name="Int. J. Syst. Evol. Microbiol.">
        <title>Streptomyces hoynatensis sp. nov., isolated from deep marine sediment.</title>
        <authorList>
            <person name="Veyisoglu A."/>
            <person name="Sahin N."/>
        </authorList>
    </citation>
    <scope>NUCLEOTIDE SEQUENCE [LARGE SCALE GENOMIC DNA]</scope>
    <source>
        <strain evidence="1 2">KCTC 29097</strain>
    </source>
</reference>
<name>A0A3A9YYJ2_9ACTN</name>
<gene>
    <name evidence="1" type="ORF">D7294_16930</name>
</gene>
<accession>A0A3A9YYJ2</accession>
<protein>
    <recommendedName>
        <fullName evidence="3">Type II toxin-antitoxin system RelE/ParE family toxin</fullName>
    </recommendedName>
</protein>
<evidence type="ECO:0000313" key="2">
    <source>
        <dbReference type="Proteomes" id="UP000272474"/>
    </source>
</evidence>
<sequence length="81" mass="8780">MFYTLRYDAAAATVHDALPPASSEALTEALARTCEDPIGATEPYGHDDGVMRMVVTERAFAVVLVGHATKRITVLRITYLA</sequence>
<keyword evidence="2" id="KW-1185">Reference proteome</keyword>
<proteinExistence type="predicted"/>
<dbReference type="AlphaFoldDB" id="A0A3A9YYJ2"/>
<dbReference type="OrthoDB" id="4291601at2"/>
<comment type="caution">
    <text evidence="1">The sequence shown here is derived from an EMBL/GenBank/DDBJ whole genome shotgun (WGS) entry which is preliminary data.</text>
</comment>
<evidence type="ECO:0008006" key="3">
    <source>
        <dbReference type="Google" id="ProtNLM"/>
    </source>
</evidence>
<organism evidence="1 2">
    <name type="scientific">Streptomyces hoynatensis</name>
    <dbReference type="NCBI Taxonomy" id="1141874"/>
    <lineage>
        <taxon>Bacteria</taxon>
        <taxon>Bacillati</taxon>
        <taxon>Actinomycetota</taxon>
        <taxon>Actinomycetes</taxon>
        <taxon>Kitasatosporales</taxon>
        <taxon>Streptomycetaceae</taxon>
        <taxon>Streptomyces</taxon>
    </lineage>
</organism>
<dbReference type="EMBL" id="RBAL01000009">
    <property type="protein sequence ID" value="RKN40774.1"/>
    <property type="molecule type" value="Genomic_DNA"/>
</dbReference>
<dbReference type="RefSeq" id="WP_120680556.1">
    <property type="nucleotide sequence ID" value="NZ_RBAL01000009.1"/>
</dbReference>
<dbReference type="Proteomes" id="UP000272474">
    <property type="component" value="Unassembled WGS sequence"/>
</dbReference>